<protein>
    <submittedName>
        <fullName evidence="3">GAF domain-containing proteins</fullName>
    </submittedName>
</protein>
<dbReference type="SUPFAM" id="SSF55781">
    <property type="entry name" value="GAF domain-like"/>
    <property type="match status" value="1"/>
</dbReference>
<dbReference type="SMART" id="SM00065">
    <property type="entry name" value="GAF"/>
    <property type="match status" value="1"/>
</dbReference>
<dbReference type="PANTHER" id="PTHR21021:SF15">
    <property type="entry name" value="FREE METHIONINE-R-SULFOXIDE REDUCTASE"/>
    <property type="match status" value="1"/>
</dbReference>
<dbReference type="KEGG" id="anf:AQPE_0007"/>
<evidence type="ECO:0000313" key="3">
    <source>
        <dbReference type="EMBL" id="BBE15871.1"/>
    </source>
</evidence>
<dbReference type="RefSeq" id="WP_318348989.1">
    <property type="nucleotide sequence ID" value="NZ_AP018694.1"/>
</dbReference>
<dbReference type="PANTHER" id="PTHR21021">
    <property type="entry name" value="GAF/PUTATIVE CYTOSKELETAL PROTEIN"/>
    <property type="match status" value="1"/>
</dbReference>
<dbReference type="Proteomes" id="UP001193389">
    <property type="component" value="Chromosome"/>
</dbReference>
<dbReference type="InterPro" id="IPR029016">
    <property type="entry name" value="GAF-like_dom_sf"/>
</dbReference>
<dbReference type="InterPro" id="IPR051330">
    <property type="entry name" value="Phosphatase_reg/MetRdx"/>
</dbReference>
<evidence type="ECO:0000256" key="1">
    <source>
        <dbReference type="ARBA" id="ARBA00038454"/>
    </source>
</evidence>
<proteinExistence type="inferred from homology"/>
<evidence type="ECO:0000313" key="4">
    <source>
        <dbReference type="Proteomes" id="UP001193389"/>
    </source>
</evidence>
<dbReference type="GO" id="GO:0005829">
    <property type="term" value="C:cytosol"/>
    <property type="evidence" value="ECO:0007669"/>
    <property type="project" value="TreeGrafter"/>
</dbReference>
<dbReference type="GO" id="GO:0033745">
    <property type="term" value="F:L-methionine-(R)-S-oxide reductase activity"/>
    <property type="evidence" value="ECO:0007669"/>
    <property type="project" value="TreeGrafter"/>
</dbReference>
<dbReference type="EMBL" id="AP018694">
    <property type="protein sequence ID" value="BBE15871.1"/>
    <property type="molecule type" value="Genomic_DNA"/>
</dbReference>
<dbReference type="Pfam" id="PF01590">
    <property type="entry name" value="GAF"/>
    <property type="match status" value="1"/>
</dbReference>
<sequence>MTITTNFEEVYQKIAALVKINPEDLLLRICELLKQEVYHYDWVGFYILDQKKDELVLGSFVGKPTQHTHIAVGKGICGQVAASGQTMVVQDVTQVENYISCGLEVQSEIVVPVLKNGKFVAELDIDSHSPAPFTNKDNEFLAKVCDLLADCF</sequence>
<organism evidence="3 4">
    <name type="scientific">Aquipluma nitroreducens</name>
    <dbReference type="NCBI Taxonomy" id="2010828"/>
    <lineage>
        <taxon>Bacteria</taxon>
        <taxon>Pseudomonadati</taxon>
        <taxon>Bacteroidota</taxon>
        <taxon>Bacteroidia</taxon>
        <taxon>Marinilabiliales</taxon>
        <taxon>Prolixibacteraceae</taxon>
        <taxon>Aquipluma</taxon>
    </lineage>
</organism>
<accession>A0A5K7S242</accession>
<gene>
    <name evidence="3" type="ORF">AQPE_0007</name>
</gene>
<reference evidence="3" key="1">
    <citation type="journal article" date="2020" name="Int. J. Syst. Evol. Microbiol.">
        <title>Aquipluma nitroreducens gen. nov. sp. nov., a novel facultatively anaerobic bacterium isolated from a freshwater lake.</title>
        <authorList>
            <person name="Watanabe M."/>
            <person name="Kojima H."/>
            <person name="Fukui M."/>
        </authorList>
    </citation>
    <scope>NUCLEOTIDE SEQUENCE</scope>
    <source>
        <strain evidence="3">MeG22</strain>
    </source>
</reference>
<name>A0A5K7S242_9BACT</name>
<evidence type="ECO:0000259" key="2">
    <source>
        <dbReference type="SMART" id="SM00065"/>
    </source>
</evidence>
<dbReference type="InterPro" id="IPR003018">
    <property type="entry name" value="GAF"/>
</dbReference>
<dbReference type="Gene3D" id="3.30.450.40">
    <property type="match status" value="1"/>
</dbReference>
<keyword evidence="4" id="KW-1185">Reference proteome</keyword>
<comment type="similarity">
    <text evidence="1">Belongs to the free Met sulfoxide reductase family.</text>
</comment>
<dbReference type="AlphaFoldDB" id="A0A5K7S242"/>
<feature type="domain" description="GAF" evidence="2">
    <location>
        <begin position="21"/>
        <end position="149"/>
    </location>
</feature>